<gene>
    <name evidence="1" type="ORF">GWI33_006245</name>
</gene>
<protein>
    <submittedName>
        <fullName evidence="1">Uncharacterized protein</fullName>
    </submittedName>
</protein>
<sequence>MSIPAGNRLPSLTYPMSAQVRIVSRSVNMSAMLAPAALNNRPKLSCHGGHPSAPKHLRYYGVTSFKTSGKLSGP</sequence>
<organism evidence="1 2">
    <name type="scientific">Rhynchophorus ferrugineus</name>
    <name type="common">Red palm weevil</name>
    <name type="synonym">Curculio ferrugineus</name>
    <dbReference type="NCBI Taxonomy" id="354439"/>
    <lineage>
        <taxon>Eukaryota</taxon>
        <taxon>Metazoa</taxon>
        <taxon>Ecdysozoa</taxon>
        <taxon>Arthropoda</taxon>
        <taxon>Hexapoda</taxon>
        <taxon>Insecta</taxon>
        <taxon>Pterygota</taxon>
        <taxon>Neoptera</taxon>
        <taxon>Endopterygota</taxon>
        <taxon>Coleoptera</taxon>
        <taxon>Polyphaga</taxon>
        <taxon>Cucujiformia</taxon>
        <taxon>Curculionidae</taxon>
        <taxon>Dryophthorinae</taxon>
        <taxon>Rhynchophorus</taxon>
    </lineage>
</organism>
<accession>A0A834IHZ0</accession>
<keyword evidence="2" id="KW-1185">Reference proteome</keyword>
<dbReference type="Proteomes" id="UP000625711">
    <property type="component" value="Unassembled WGS sequence"/>
</dbReference>
<dbReference type="AlphaFoldDB" id="A0A834IHZ0"/>
<evidence type="ECO:0000313" key="1">
    <source>
        <dbReference type="EMBL" id="KAF7280249.1"/>
    </source>
</evidence>
<proteinExistence type="predicted"/>
<evidence type="ECO:0000313" key="2">
    <source>
        <dbReference type="Proteomes" id="UP000625711"/>
    </source>
</evidence>
<comment type="caution">
    <text evidence="1">The sequence shown here is derived from an EMBL/GenBank/DDBJ whole genome shotgun (WGS) entry which is preliminary data.</text>
</comment>
<name>A0A834IHZ0_RHYFE</name>
<dbReference type="EMBL" id="JAACXV010000310">
    <property type="protein sequence ID" value="KAF7280249.1"/>
    <property type="molecule type" value="Genomic_DNA"/>
</dbReference>
<reference evidence="1" key="1">
    <citation type="submission" date="2020-08" db="EMBL/GenBank/DDBJ databases">
        <title>Genome sequencing and assembly of the red palm weevil Rhynchophorus ferrugineus.</title>
        <authorList>
            <person name="Dias G.B."/>
            <person name="Bergman C.M."/>
            <person name="Manee M."/>
        </authorList>
    </citation>
    <scope>NUCLEOTIDE SEQUENCE</scope>
    <source>
        <strain evidence="1">AA-2017</strain>
        <tissue evidence="1">Whole larva</tissue>
    </source>
</reference>